<evidence type="ECO:0000256" key="2">
    <source>
        <dbReference type="ARBA" id="ARBA00022801"/>
    </source>
</evidence>
<dbReference type="InterPro" id="IPR027417">
    <property type="entry name" value="P-loop_NTPase"/>
</dbReference>
<accession>A0A5J5D429</accession>
<proteinExistence type="predicted"/>
<dbReference type="Gene3D" id="3.40.50.300">
    <property type="entry name" value="P-loop containing nucleotide triphosphate hydrolases"/>
    <property type="match status" value="2"/>
</dbReference>
<dbReference type="GO" id="GO:0005524">
    <property type="term" value="F:ATP binding"/>
    <property type="evidence" value="ECO:0007669"/>
    <property type="project" value="InterPro"/>
</dbReference>
<feature type="region of interest" description="Disordered" evidence="4">
    <location>
        <begin position="641"/>
        <end position="832"/>
    </location>
</feature>
<dbReference type="InterPro" id="IPR001650">
    <property type="entry name" value="Helicase_C-like"/>
</dbReference>
<name>A0A5J5D429_9PERO</name>
<dbReference type="SMART" id="SM01147">
    <property type="entry name" value="DUF1087"/>
    <property type="match status" value="1"/>
</dbReference>
<comment type="caution">
    <text evidence="6">The sequence shown here is derived from an EMBL/GenBank/DDBJ whole genome shotgun (WGS) entry which is preliminary data.</text>
</comment>
<evidence type="ECO:0000259" key="5">
    <source>
        <dbReference type="PROSITE" id="PS51192"/>
    </source>
</evidence>
<evidence type="ECO:0000256" key="1">
    <source>
        <dbReference type="ARBA" id="ARBA00004123"/>
    </source>
</evidence>
<dbReference type="EMBL" id="VOFY01000014">
    <property type="protein sequence ID" value="KAA8586311.1"/>
    <property type="molecule type" value="Genomic_DNA"/>
</dbReference>
<sequence>MWAPDMYVVTYVGDKDSRAFHVLLTSYELITIDMAILGSIDWACLVFFRVLNNYPLQHKLLLTGTPLQNNLEELFHLLNFLTPERFSKLEVFLEEFADIAKEDQIKKLHDMLGPHMLRRLKADVFKHMPSKTELIVRVELSPMQKKYYKFILTKNFEALNTKGGGNQVSLLNVVMDLKKCCNHPYLFPAAAIEAPKMPNGMYDGNALTKAAGKLLLLQKMMRKLKDGGHRVLIFSQMTKMLDLLEDFLENEGYKYERIDGGITGGMRQEAIDRFNAHRIGQNKKVMIYRFVTKASVEERITQVAKKKMMLTHLVVRPGLGSKTGSMSKQELDDILKFGTEQLFKDEFERENKSKEEDSSVIHYDDKAIDRLLDRNQMDTDEPELQSMNEYLSSFKVAQYVVKDEEEEEEEVQREIIKQEESVDPDYWEKLLRHHYEQQQEDLARNLGKGKRIRKQVNYNDGSQEDRADWQDDQSDGQSDYSVASEEGDEDFDERTEANSRRPNRKGLRNDKDKPLPPLLARVGGNIEVLGFNSRQRKAFLNAVMRYGMPPQDAFTTQWLVRDLRGKSEKEFKAYVSLFMRHLCEPGADGAETFADGVPREGLSRQHVLTRIGVMSLIRKKVQEFEHVNGQWSMPWMAELEESKKAAAQPDSPVKTPSTGTPADTQPNTPAPEKEAKNEGEAEKNGKEPAKASDEVKAPHARPTGLKTFPPRVRLLQVIAIPDDDEKSPPAEAEGKKNGEEPMETDKPSNGEAESLKEKEAEKDGDAEKEKKSPEEGEEAKSEGGEGSSEAGGSDQAAERRQQQGERSPGRRWSRQRGEEEGQDQNEERAATVTKKTNEIWHRRHDYWLLAGIIQYPFFPPHIS</sequence>
<dbReference type="InterPro" id="IPR000330">
    <property type="entry name" value="SNF2_N"/>
</dbReference>
<dbReference type="GO" id="GO:0140658">
    <property type="term" value="F:ATP-dependent chromatin remodeler activity"/>
    <property type="evidence" value="ECO:0007669"/>
    <property type="project" value="TreeGrafter"/>
</dbReference>
<dbReference type="Gene3D" id="3.40.50.10810">
    <property type="entry name" value="Tandem AAA-ATPase domain"/>
    <property type="match status" value="1"/>
</dbReference>
<evidence type="ECO:0000313" key="6">
    <source>
        <dbReference type="EMBL" id="KAA8586311.1"/>
    </source>
</evidence>
<dbReference type="Proteomes" id="UP000327493">
    <property type="component" value="Chromosome 14"/>
</dbReference>
<dbReference type="GO" id="GO:0016887">
    <property type="term" value="F:ATP hydrolysis activity"/>
    <property type="evidence" value="ECO:0007669"/>
    <property type="project" value="TreeGrafter"/>
</dbReference>
<evidence type="ECO:0000256" key="4">
    <source>
        <dbReference type="SAM" id="MobiDB-lite"/>
    </source>
</evidence>
<dbReference type="PANTHER" id="PTHR45623">
    <property type="entry name" value="CHROMODOMAIN-HELICASE-DNA-BINDING PROTEIN 3-RELATED-RELATED"/>
    <property type="match status" value="1"/>
</dbReference>
<dbReference type="PANTHER" id="PTHR45623:SF22">
    <property type="entry name" value="CHROMODOMAIN-HELICASE-DNA-BINDING PROTEIN 4"/>
    <property type="match status" value="1"/>
</dbReference>
<reference evidence="6 7" key="1">
    <citation type="submission" date="2019-08" db="EMBL/GenBank/DDBJ databases">
        <title>A chromosome-level genome assembly, high-density linkage maps, and genome scans reveal the genomic architecture of hybrid incompatibilities underlying speciation via character displacement in darters (Percidae: Etheostominae).</title>
        <authorList>
            <person name="Moran R.L."/>
            <person name="Catchen J.M."/>
            <person name="Fuller R.C."/>
        </authorList>
    </citation>
    <scope>NUCLEOTIDE SEQUENCE [LARGE SCALE GENOMIC DNA]</scope>
    <source>
        <strain evidence="6">EspeVRDwgs_2016</strain>
        <tissue evidence="6">Muscle</tissue>
    </source>
</reference>
<keyword evidence="2" id="KW-0378">Hydrolase</keyword>
<dbReference type="GO" id="GO:0042393">
    <property type="term" value="F:histone binding"/>
    <property type="evidence" value="ECO:0007669"/>
    <property type="project" value="TreeGrafter"/>
</dbReference>
<feature type="compositionally biased region" description="Basic and acidic residues" evidence="4">
    <location>
        <begin position="671"/>
        <end position="697"/>
    </location>
</feature>
<evidence type="ECO:0000256" key="3">
    <source>
        <dbReference type="ARBA" id="ARBA00023242"/>
    </source>
</evidence>
<dbReference type="Pfam" id="PF06465">
    <property type="entry name" value="DUF1087"/>
    <property type="match status" value="1"/>
</dbReference>
<feature type="compositionally biased region" description="Basic and acidic residues" evidence="4">
    <location>
        <begin position="726"/>
        <end position="783"/>
    </location>
</feature>
<feature type="domain" description="Helicase ATP-binding" evidence="5">
    <location>
        <begin position="1"/>
        <end position="84"/>
    </location>
</feature>
<dbReference type="InterPro" id="IPR049730">
    <property type="entry name" value="SNF2/RAD54-like_C"/>
</dbReference>
<organism evidence="6 7">
    <name type="scientific">Etheostoma spectabile</name>
    <name type="common">orangethroat darter</name>
    <dbReference type="NCBI Taxonomy" id="54343"/>
    <lineage>
        <taxon>Eukaryota</taxon>
        <taxon>Metazoa</taxon>
        <taxon>Chordata</taxon>
        <taxon>Craniata</taxon>
        <taxon>Vertebrata</taxon>
        <taxon>Euteleostomi</taxon>
        <taxon>Actinopterygii</taxon>
        <taxon>Neopterygii</taxon>
        <taxon>Teleostei</taxon>
        <taxon>Neoteleostei</taxon>
        <taxon>Acanthomorphata</taxon>
        <taxon>Eupercaria</taxon>
        <taxon>Perciformes</taxon>
        <taxon>Percoidei</taxon>
        <taxon>Percidae</taxon>
        <taxon>Etheostomatinae</taxon>
        <taxon>Etheostoma</taxon>
    </lineage>
</organism>
<dbReference type="InterPro" id="IPR009463">
    <property type="entry name" value="DUF1087"/>
</dbReference>
<comment type="subcellular location">
    <subcellularLocation>
        <location evidence="1">Nucleus</location>
    </subcellularLocation>
</comment>
<dbReference type="Pfam" id="PF06461">
    <property type="entry name" value="CHDII_SANT-like"/>
    <property type="match status" value="1"/>
</dbReference>
<dbReference type="InterPro" id="IPR014001">
    <property type="entry name" value="Helicase_ATP-bd"/>
</dbReference>
<dbReference type="GO" id="GO:0003677">
    <property type="term" value="F:DNA binding"/>
    <property type="evidence" value="ECO:0007669"/>
    <property type="project" value="InterPro"/>
</dbReference>
<feature type="compositionally biased region" description="Basic and acidic residues" evidence="4">
    <location>
        <begin position="815"/>
        <end position="832"/>
    </location>
</feature>
<dbReference type="InterPro" id="IPR038718">
    <property type="entry name" value="SNF2-like_sf"/>
</dbReference>
<feature type="region of interest" description="Disordered" evidence="4">
    <location>
        <begin position="457"/>
        <end position="518"/>
    </location>
</feature>
<dbReference type="GO" id="GO:0016581">
    <property type="term" value="C:NuRD complex"/>
    <property type="evidence" value="ECO:0007669"/>
    <property type="project" value="TreeGrafter"/>
</dbReference>
<keyword evidence="3" id="KW-0539">Nucleus</keyword>
<evidence type="ECO:0000313" key="7">
    <source>
        <dbReference type="Proteomes" id="UP000327493"/>
    </source>
</evidence>
<keyword evidence="7" id="KW-1185">Reference proteome</keyword>
<dbReference type="AlphaFoldDB" id="A0A5J5D429"/>
<gene>
    <name evidence="6" type="ORF">FQN60_007880</name>
</gene>
<dbReference type="InterPro" id="IPR009462">
    <property type="entry name" value="CHD_II_SANT-like"/>
</dbReference>
<dbReference type="SMART" id="SM01146">
    <property type="entry name" value="DUF1086"/>
    <property type="match status" value="1"/>
</dbReference>
<feature type="compositionally biased region" description="Polar residues" evidence="4">
    <location>
        <begin position="654"/>
        <end position="667"/>
    </location>
</feature>
<dbReference type="Pfam" id="PF00271">
    <property type="entry name" value="Helicase_C"/>
    <property type="match status" value="1"/>
</dbReference>
<dbReference type="PROSITE" id="PS51192">
    <property type="entry name" value="HELICASE_ATP_BIND_1"/>
    <property type="match status" value="1"/>
</dbReference>
<dbReference type="GO" id="GO:0003682">
    <property type="term" value="F:chromatin binding"/>
    <property type="evidence" value="ECO:0007669"/>
    <property type="project" value="TreeGrafter"/>
</dbReference>
<dbReference type="CDD" id="cd18793">
    <property type="entry name" value="SF2_C_SNF"/>
    <property type="match status" value="1"/>
</dbReference>
<dbReference type="Pfam" id="PF00176">
    <property type="entry name" value="SNF2-rel_dom"/>
    <property type="match status" value="1"/>
</dbReference>
<protein>
    <recommendedName>
        <fullName evidence="5">Helicase ATP-binding domain-containing protein</fullName>
    </recommendedName>
</protein>
<dbReference type="SUPFAM" id="SSF52540">
    <property type="entry name" value="P-loop containing nucleoside triphosphate hydrolases"/>
    <property type="match status" value="2"/>
</dbReference>